<dbReference type="Gene3D" id="3.50.50.60">
    <property type="entry name" value="FAD/NAD(P)-binding domain"/>
    <property type="match status" value="1"/>
</dbReference>
<accession>A0A6V7NT32</accession>
<dbReference type="EMBL" id="LR862141">
    <property type="protein sequence ID" value="CAD1821760.1"/>
    <property type="molecule type" value="Genomic_DNA"/>
</dbReference>
<reference evidence="3" key="1">
    <citation type="submission" date="2020-07" db="EMBL/GenBank/DDBJ databases">
        <authorList>
            <person name="Lin J."/>
        </authorList>
    </citation>
    <scope>NUCLEOTIDE SEQUENCE</scope>
</reference>
<comment type="similarity">
    <text evidence="1">Belongs to the Rab GDI family.</text>
</comment>
<feature type="compositionally biased region" description="Low complexity" evidence="2">
    <location>
        <begin position="1"/>
        <end position="21"/>
    </location>
</feature>
<dbReference type="AlphaFoldDB" id="A0A6V7NT32"/>
<dbReference type="GO" id="GO:0007264">
    <property type="term" value="P:small GTPase-mediated signal transduction"/>
    <property type="evidence" value="ECO:0007669"/>
    <property type="project" value="InterPro"/>
</dbReference>
<name>A0A6V7NT32_ANACO</name>
<dbReference type="InterPro" id="IPR018203">
    <property type="entry name" value="GDP_dissociation_inhibitor"/>
</dbReference>
<evidence type="ECO:0000256" key="2">
    <source>
        <dbReference type="SAM" id="MobiDB-lite"/>
    </source>
</evidence>
<evidence type="ECO:0000256" key="1">
    <source>
        <dbReference type="ARBA" id="ARBA00005593"/>
    </source>
</evidence>
<feature type="region of interest" description="Disordered" evidence="2">
    <location>
        <begin position="1"/>
        <end position="27"/>
    </location>
</feature>
<dbReference type="Pfam" id="PF00996">
    <property type="entry name" value="GDI"/>
    <property type="match status" value="1"/>
</dbReference>
<gene>
    <name evidence="3" type="ORF">CB5_LOCUS4971</name>
</gene>
<sequence>MATTAAATTTTTPSSPPASSLPSPPCPSSRPVFARSALSFSGHLVELECALLGGGGRGGGGGGGGGADHSGPLVSDCSSAICLRNRSVEALATAALVQAIREAQERGLCSTSKTLERYLRCCYNSQDSSASDRETQVFHMDRNDYYGGESCSLNLFQLCKRFRGNDTPLHIWDRAEITM</sequence>
<protein>
    <submittedName>
        <fullName evidence="3">Uncharacterized protein</fullName>
    </submittedName>
</protein>
<evidence type="ECO:0000313" key="3">
    <source>
        <dbReference type="EMBL" id="CAD1821760.1"/>
    </source>
</evidence>
<dbReference type="InterPro" id="IPR036188">
    <property type="entry name" value="FAD/NAD-bd_sf"/>
</dbReference>
<organism evidence="3">
    <name type="scientific">Ananas comosus var. bracteatus</name>
    <name type="common">red pineapple</name>
    <dbReference type="NCBI Taxonomy" id="296719"/>
    <lineage>
        <taxon>Eukaryota</taxon>
        <taxon>Viridiplantae</taxon>
        <taxon>Streptophyta</taxon>
        <taxon>Embryophyta</taxon>
        <taxon>Tracheophyta</taxon>
        <taxon>Spermatophyta</taxon>
        <taxon>Magnoliopsida</taxon>
        <taxon>Liliopsida</taxon>
        <taxon>Poales</taxon>
        <taxon>Bromeliaceae</taxon>
        <taxon>Bromelioideae</taxon>
        <taxon>Ananas</taxon>
    </lineage>
</organism>
<dbReference type="GO" id="GO:0005092">
    <property type="term" value="F:GDP-dissociation inhibitor activity"/>
    <property type="evidence" value="ECO:0007669"/>
    <property type="project" value="InterPro"/>
</dbReference>
<proteinExistence type="inferred from homology"/>